<dbReference type="AlphaFoldDB" id="A0A9W7TU40"/>
<evidence type="ECO:0000256" key="1">
    <source>
        <dbReference type="SAM" id="MobiDB-lite"/>
    </source>
</evidence>
<dbReference type="PANTHER" id="PTHR28653">
    <property type="match status" value="1"/>
</dbReference>
<accession>A0A9W7TU40</accession>
<evidence type="ECO:0008006" key="4">
    <source>
        <dbReference type="Google" id="ProtNLM"/>
    </source>
</evidence>
<dbReference type="GO" id="GO:0003697">
    <property type="term" value="F:single-stranded DNA binding"/>
    <property type="evidence" value="ECO:0007669"/>
    <property type="project" value="TreeGrafter"/>
</dbReference>
<sequence>MADILEVVFRRFASGPVTSDARLPPDVESNTVVHGDRDSSRCVLFLAAVTAATDLGLKVLFFTQTPFESLQVSLRGSVPGLKLEALKNVKFVYAKTLEEFLEDVASLHELDSPPSLIIVDDLERYLHRSRGGTLQDDLSPVAHVAALLHDTAAFLTQILHGRGENKGPCKFIVSFYPECDGGERQAADLLLSVLERYLQVRCTLDEVRGDGVTGQKEWRVYLSATRPLQDQWGVQARQWCLVVQSSGAVEFRPVIDGEQEIPEEQNISREEGDVETDNKRLN</sequence>
<organism evidence="2 3">
    <name type="scientific">Triplophysa rosa</name>
    <name type="common">Cave loach</name>
    <dbReference type="NCBI Taxonomy" id="992332"/>
    <lineage>
        <taxon>Eukaryota</taxon>
        <taxon>Metazoa</taxon>
        <taxon>Chordata</taxon>
        <taxon>Craniata</taxon>
        <taxon>Vertebrata</taxon>
        <taxon>Euteleostomi</taxon>
        <taxon>Actinopterygii</taxon>
        <taxon>Neopterygii</taxon>
        <taxon>Teleostei</taxon>
        <taxon>Ostariophysi</taxon>
        <taxon>Cypriniformes</taxon>
        <taxon>Nemacheilidae</taxon>
        <taxon>Triplophysa</taxon>
    </lineage>
</organism>
<evidence type="ECO:0000313" key="3">
    <source>
        <dbReference type="Proteomes" id="UP001059041"/>
    </source>
</evidence>
<proteinExistence type="predicted"/>
<protein>
    <recommendedName>
        <fullName evidence="4">ATPase SWSAP1</fullName>
    </recommendedName>
</protein>
<dbReference type="OrthoDB" id="67296at2759"/>
<dbReference type="PANTHER" id="PTHR28653:SF1">
    <property type="entry name" value="ATPASE SWSAP1"/>
    <property type="match status" value="1"/>
</dbReference>
<dbReference type="GO" id="GO:0097196">
    <property type="term" value="C:Shu complex"/>
    <property type="evidence" value="ECO:0007669"/>
    <property type="project" value="TreeGrafter"/>
</dbReference>
<gene>
    <name evidence="2" type="ORF">IRJ41_001378</name>
</gene>
<dbReference type="Proteomes" id="UP001059041">
    <property type="component" value="Linkage Group LG11"/>
</dbReference>
<name>A0A9W7TU40_TRIRA</name>
<reference evidence="2" key="1">
    <citation type="submission" date="2021-02" db="EMBL/GenBank/DDBJ databases">
        <title>Comparative genomics reveals that relaxation of natural selection precedes convergent phenotypic evolution of cavefish.</title>
        <authorList>
            <person name="Peng Z."/>
        </authorList>
    </citation>
    <scope>NUCLEOTIDE SEQUENCE</scope>
    <source>
        <tissue evidence="2">Muscle</tissue>
    </source>
</reference>
<comment type="caution">
    <text evidence="2">The sequence shown here is derived from an EMBL/GenBank/DDBJ whole genome shotgun (WGS) entry which is preliminary data.</text>
</comment>
<evidence type="ECO:0000313" key="2">
    <source>
        <dbReference type="EMBL" id="KAI7802994.1"/>
    </source>
</evidence>
<dbReference type="EMBL" id="JAFHDT010000011">
    <property type="protein sequence ID" value="KAI7802994.1"/>
    <property type="molecule type" value="Genomic_DNA"/>
</dbReference>
<feature type="compositionally biased region" description="Basic and acidic residues" evidence="1">
    <location>
        <begin position="266"/>
        <end position="282"/>
    </location>
</feature>
<dbReference type="GO" id="GO:0000724">
    <property type="term" value="P:double-strand break repair via homologous recombination"/>
    <property type="evidence" value="ECO:0007669"/>
    <property type="project" value="TreeGrafter"/>
</dbReference>
<keyword evidence="3" id="KW-1185">Reference proteome</keyword>
<feature type="region of interest" description="Disordered" evidence="1">
    <location>
        <begin position="260"/>
        <end position="282"/>
    </location>
</feature>